<dbReference type="AlphaFoldDB" id="A0A7T0HSE6"/>
<evidence type="ECO:0000313" key="4">
    <source>
        <dbReference type="Proteomes" id="UP000762586"/>
    </source>
</evidence>
<gene>
    <name evidence="2" type="ORF">F126LOC_014245</name>
    <name evidence="1" type="ORF">H4F48_18225</name>
</gene>
<dbReference type="EMBL" id="CP065031">
    <property type="protein sequence ID" value="QPK22824.1"/>
    <property type="molecule type" value="Genomic_DNA"/>
</dbReference>
<sequence>MSASSSRSPLFIHHLRHKGRWGWLLALCWFFLNAQLAIAGHQCDMTISQTSPALQHQAHLQQADVQPLSSHAQHTAKASYVADQQTPLCEKHCVPDSVKQDNGSLALLALPVSGELVLADNPVALSPTSDVWLSPPAVGPPAEIRFCRFRE</sequence>
<reference evidence="2 3" key="2">
    <citation type="submission" date="2020-11" db="EMBL/GenBank/DDBJ databases">
        <title>Complete genome sequence of Pectobacterium brasiliense strain F126.</title>
        <authorList>
            <person name="Miroshnikov K."/>
            <person name="Vo T.N.H."/>
            <person name="Khodykina M.V."/>
            <person name="Kabanova A.P."/>
            <person name="Shneider M."/>
            <person name="Korzhenkov A."/>
            <person name="Toschakov S.V."/>
            <person name="Miroshnikov K.A."/>
            <person name="Ignatov A.N."/>
            <person name="Mikhailova Y.V."/>
            <person name="Shelenkov A."/>
            <person name="Yanushevich Y.G."/>
            <person name="Evseev P.V."/>
        </authorList>
    </citation>
    <scope>NUCLEOTIDE SEQUENCE [LARGE SCALE GENOMIC DNA]</scope>
    <source>
        <strain evidence="2 3">F126</strain>
    </source>
</reference>
<dbReference type="EMBL" id="JACGET010000025">
    <property type="protein sequence ID" value="MBN3107999.1"/>
    <property type="molecule type" value="Genomic_DNA"/>
</dbReference>
<organism evidence="2 3">
    <name type="scientific">Pectobacterium brasiliense</name>
    <dbReference type="NCBI Taxonomy" id="180957"/>
    <lineage>
        <taxon>Bacteria</taxon>
        <taxon>Pseudomonadati</taxon>
        <taxon>Pseudomonadota</taxon>
        <taxon>Gammaproteobacteria</taxon>
        <taxon>Enterobacterales</taxon>
        <taxon>Pectobacteriaceae</taxon>
        <taxon>Pectobacterium</taxon>
    </lineage>
</organism>
<evidence type="ECO:0000313" key="2">
    <source>
        <dbReference type="EMBL" id="QPK22824.1"/>
    </source>
</evidence>
<evidence type="ECO:0000313" key="1">
    <source>
        <dbReference type="EMBL" id="MBN3107999.1"/>
    </source>
</evidence>
<name>A0A7T0HSE6_9GAMM</name>
<accession>A0A7T0HSE6</accession>
<dbReference type="RefSeq" id="WP_039552903.1">
    <property type="nucleotide sequence ID" value="NZ_CP059955.1"/>
</dbReference>
<evidence type="ECO:0000313" key="3">
    <source>
        <dbReference type="Proteomes" id="UP000269351"/>
    </source>
</evidence>
<keyword evidence="4" id="KW-1185">Reference proteome</keyword>
<evidence type="ECO:0008006" key="5">
    <source>
        <dbReference type="Google" id="ProtNLM"/>
    </source>
</evidence>
<protein>
    <recommendedName>
        <fullName evidence="5">DUF2946 domain-containing protein</fullName>
    </recommendedName>
</protein>
<dbReference type="Proteomes" id="UP000269351">
    <property type="component" value="Chromosome"/>
</dbReference>
<dbReference type="Proteomes" id="UP000762586">
    <property type="component" value="Unassembled WGS sequence"/>
</dbReference>
<proteinExistence type="predicted"/>
<reference evidence="1 4" key="1">
    <citation type="submission" date="2020-07" db="EMBL/GenBank/DDBJ databases">
        <title>A pangenomic view of the genus Pectobacterium provides insights into genome organization, phylogeny, and virulence.</title>
        <authorList>
            <person name="Jonkheer E."/>
            <person name="Brankovics B."/>
            <person name="Houwers I."/>
            <person name="Van Der Wolf J."/>
            <person name="Bonants P."/>
            <person name="Vreeburg R."/>
            <person name="Bollema R."/>
            <person name="De Haan J."/>
            <person name="Berke L."/>
            <person name="De Ridder D."/>
            <person name="Smit S."/>
            <person name="Van Der Lee T.A.J."/>
        </authorList>
    </citation>
    <scope>NUCLEOTIDE SEQUENCE [LARGE SCALE GENOMIC DNA]</scope>
    <source>
        <strain evidence="1 4">NAK:384</strain>
    </source>
</reference>